<feature type="region of interest" description="Disordered" evidence="1">
    <location>
        <begin position="87"/>
        <end position="143"/>
    </location>
</feature>
<evidence type="ECO:0000256" key="1">
    <source>
        <dbReference type="SAM" id="MobiDB-lite"/>
    </source>
</evidence>
<dbReference type="PANTHER" id="PTHR46325:SF20">
    <property type="entry name" value="CRIB DOMAIN-CONTAINING PROTEIN RIC10"/>
    <property type="match status" value="1"/>
</dbReference>
<dbReference type="SMART" id="SM00285">
    <property type="entry name" value="PBD"/>
    <property type="match status" value="1"/>
</dbReference>
<dbReference type="CDD" id="cd00132">
    <property type="entry name" value="CRIB"/>
    <property type="match status" value="1"/>
</dbReference>
<accession>A0A9W7JJJ2</accession>
<feature type="compositionally biased region" description="Polar residues" evidence="1">
    <location>
        <begin position="87"/>
        <end position="104"/>
    </location>
</feature>
<comment type="caution">
    <text evidence="3">The sequence shown here is derived from an EMBL/GenBank/DDBJ whole genome shotgun (WGS) entry which is preliminary data.</text>
</comment>
<feature type="compositionally biased region" description="Basic residues" evidence="1">
    <location>
        <begin position="129"/>
        <end position="143"/>
    </location>
</feature>
<dbReference type="EMBL" id="BSYR01000069">
    <property type="protein sequence ID" value="GMJ14599.1"/>
    <property type="molecule type" value="Genomic_DNA"/>
</dbReference>
<dbReference type="AlphaFoldDB" id="A0A9W7JJJ2"/>
<organism evidence="3 4">
    <name type="scientific">Hibiscus trionum</name>
    <name type="common">Flower of an hour</name>
    <dbReference type="NCBI Taxonomy" id="183268"/>
    <lineage>
        <taxon>Eukaryota</taxon>
        <taxon>Viridiplantae</taxon>
        <taxon>Streptophyta</taxon>
        <taxon>Embryophyta</taxon>
        <taxon>Tracheophyta</taxon>
        <taxon>Spermatophyta</taxon>
        <taxon>Magnoliopsida</taxon>
        <taxon>eudicotyledons</taxon>
        <taxon>Gunneridae</taxon>
        <taxon>Pentapetalae</taxon>
        <taxon>rosids</taxon>
        <taxon>malvids</taxon>
        <taxon>Malvales</taxon>
        <taxon>Malvaceae</taxon>
        <taxon>Malvoideae</taxon>
        <taxon>Hibiscus</taxon>
    </lineage>
</organism>
<reference evidence="3" key="1">
    <citation type="submission" date="2023-05" db="EMBL/GenBank/DDBJ databases">
        <title>Genome and transcriptome analyses reveal genes involved in the formation of fine ridges on petal epidermal cells in Hibiscus trionum.</title>
        <authorList>
            <person name="Koshimizu S."/>
            <person name="Masuda S."/>
            <person name="Ishii T."/>
            <person name="Shirasu K."/>
            <person name="Hoshino A."/>
            <person name="Arita M."/>
        </authorList>
    </citation>
    <scope>NUCLEOTIDE SEQUENCE</scope>
    <source>
        <strain evidence="3">Hamamatsu line</strain>
    </source>
</reference>
<feature type="region of interest" description="Disordered" evidence="1">
    <location>
        <begin position="33"/>
        <end position="56"/>
    </location>
</feature>
<feature type="compositionally biased region" description="Basic residues" evidence="1">
    <location>
        <begin position="107"/>
        <end position="116"/>
    </location>
</feature>
<dbReference type="Proteomes" id="UP001165190">
    <property type="component" value="Unassembled WGS sequence"/>
</dbReference>
<dbReference type="PANTHER" id="PTHR46325">
    <property type="entry name" value="CRIB DOMAIN-CONTAINING PROTEIN RIC8"/>
    <property type="match status" value="1"/>
</dbReference>
<evidence type="ECO:0000313" key="4">
    <source>
        <dbReference type="Proteomes" id="UP001165190"/>
    </source>
</evidence>
<evidence type="ECO:0000313" key="3">
    <source>
        <dbReference type="EMBL" id="GMJ14599.1"/>
    </source>
</evidence>
<proteinExistence type="predicted"/>
<dbReference type="PROSITE" id="PS50108">
    <property type="entry name" value="CRIB"/>
    <property type="match status" value="1"/>
</dbReference>
<dbReference type="InterPro" id="IPR000095">
    <property type="entry name" value="CRIB_dom"/>
</dbReference>
<feature type="compositionally biased region" description="Low complexity" evidence="1">
    <location>
        <begin position="117"/>
        <end position="128"/>
    </location>
</feature>
<keyword evidence="4" id="KW-1185">Reference proteome</keyword>
<dbReference type="Pfam" id="PF00786">
    <property type="entry name" value="PBD"/>
    <property type="match status" value="1"/>
</dbReference>
<feature type="domain" description="CRIB" evidence="2">
    <location>
        <begin position="3"/>
        <end position="16"/>
    </location>
</feature>
<gene>
    <name evidence="3" type="ORF">HRI_005129100</name>
</gene>
<evidence type="ECO:0000259" key="2">
    <source>
        <dbReference type="PROSITE" id="PS50108"/>
    </source>
</evidence>
<name>A0A9W7JJJ2_HIBTR</name>
<feature type="compositionally biased region" description="Polar residues" evidence="1">
    <location>
        <begin position="40"/>
        <end position="56"/>
    </location>
</feature>
<protein>
    <recommendedName>
        <fullName evidence="2">CRIB domain-containing protein</fullName>
    </recommendedName>
</protein>
<sequence>MEIGHPTDVKHVAHIGVDYSSSIAPSWMNEFKIGSDKTSKPTGKSEVSTRSSQDTMSQNLPFYMHVRIITKSTSHYYFVTDIDQSMESQPATDITRNQSCTDIPNVTKKRRRRKRSASVSESSSTKSSRLSKTKAKNPNRVHH</sequence>
<dbReference type="OrthoDB" id="4206278at2759"/>